<evidence type="ECO:0000313" key="6">
    <source>
        <dbReference type="Proteomes" id="UP000219465"/>
    </source>
</evidence>
<dbReference type="SUPFAM" id="SSF55729">
    <property type="entry name" value="Acyl-CoA N-acyltransferases (Nat)"/>
    <property type="match status" value="1"/>
</dbReference>
<reference evidence="6" key="1">
    <citation type="submission" date="2017-08" db="EMBL/GenBank/DDBJ databases">
        <authorList>
            <person name="Varghese N."/>
            <person name="Submissions S."/>
        </authorList>
    </citation>
    <scope>NUCLEOTIDE SEQUENCE [LARGE SCALE GENOMIC DNA]</scope>
    <source>
        <strain evidence="6">KCTC 23107</strain>
    </source>
</reference>
<gene>
    <name evidence="5" type="ORF">SAMN05877838_2174</name>
</gene>
<dbReference type="Gene3D" id="3.40.630.30">
    <property type="match status" value="1"/>
</dbReference>
<dbReference type="EMBL" id="OCPC01000003">
    <property type="protein sequence ID" value="SOE17276.1"/>
    <property type="molecule type" value="Genomic_DNA"/>
</dbReference>
<proteinExistence type="predicted"/>
<evidence type="ECO:0000259" key="4">
    <source>
        <dbReference type="PROSITE" id="PS51186"/>
    </source>
</evidence>
<organism evidence="5 6">
    <name type="scientific">Hoeflea halophila</name>
    <dbReference type="NCBI Taxonomy" id="714899"/>
    <lineage>
        <taxon>Bacteria</taxon>
        <taxon>Pseudomonadati</taxon>
        <taxon>Pseudomonadota</taxon>
        <taxon>Alphaproteobacteria</taxon>
        <taxon>Hyphomicrobiales</taxon>
        <taxon>Rhizobiaceae</taxon>
        <taxon>Hoeflea</taxon>
    </lineage>
</organism>
<sequence>MLAIRPATSAEAQDLAKIGLAAWEKAIRVWGEDAERLRDNARDAYYDFCTRCWPDILVAEWDGDVAGWGSCEKADDFITDLWVLPEFQNRGIGTALLDEIEAGIMARGFPSARLDTHARNLAAIRLFKRMRYRVKTYFVTYSDPLDEDIDKVEMIKEFEPGNDPGGEPRDPGTDDYSLYDN</sequence>
<dbReference type="Proteomes" id="UP000219465">
    <property type="component" value="Unassembled WGS sequence"/>
</dbReference>
<evidence type="ECO:0000256" key="1">
    <source>
        <dbReference type="ARBA" id="ARBA00022679"/>
    </source>
</evidence>
<dbReference type="PANTHER" id="PTHR43877:SF2">
    <property type="entry name" value="AMINOALKYLPHOSPHONATE N-ACETYLTRANSFERASE-RELATED"/>
    <property type="match status" value="1"/>
</dbReference>
<evidence type="ECO:0000256" key="2">
    <source>
        <dbReference type="ARBA" id="ARBA00023315"/>
    </source>
</evidence>
<name>A0A286ICA4_9HYPH</name>
<dbReference type="InterPro" id="IPR016181">
    <property type="entry name" value="Acyl_CoA_acyltransferase"/>
</dbReference>
<dbReference type="OrthoDB" id="9811979at2"/>
<feature type="domain" description="N-acetyltransferase" evidence="4">
    <location>
        <begin position="2"/>
        <end position="159"/>
    </location>
</feature>
<keyword evidence="2" id="KW-0012">Acyltransferase</keyword>
<dbReference type="AlphaFoldDB" id="A0A286ICA4"/>
<dbReference type="GO" id="GO:0016747">
    <property type="term" value="F:acyltransferase activity, transferring groups other than amino-acyl groups"/>
    <property type="evidence" value="ECO:0007669"/>
    <property type="project" value="InterPro"/>
</dbReference>
<dbReference type="CDD" id="cd04301">
    <property type="entry name" value="NAT_SF"/>
    <property type="match status" value="1"/>
</dbReference>
<keyword evidence="6" id="KW-1185">Reference proteome</keyword>
<dbReference type="PROSITE" id="PS51186">
    <property type="entry name" value="GNAT"/>
    <property type="match status" value="1"/>
</dbReference>
<protein>
    <submittedName>
        <fullName evidence="5">Ribosomal-protein-alanine N-acetyltransferase</fullName>
    </submittedName>
</protein>
<evidence type="ECO:0000313" key="5">
    <source>
        <dbReference type="EMBL" id="SOE17276.1"/>
    </source>
</evidence>
<dbReference type="Pfam" id="PF00583">
    <property type="entry name" value="Acetyltransf_1"/>
    <property type="match status" value="1"/>
</dbReference>
<dbReference type="PANTHER" id="PTHR43877">
    <property type="entry name" value="AMINOALKYLPHOSPHONATE N-ACETYLTRANSFERASE-RELATED-RELATED"/>
    <property type="match status" value="1"/>
</dbReference>
<keyword evidence="1 5" id="KW-0808">Transferase</keyword>
<evidence type="ECO:0000256" key="3">
    <source>
        <dbReference type="SAM" id="MobiDB-lite"/>
    </source>
</evidence>
<dbReference type="InterPro" id="IPR050832">
    <property type="entry name" value="Bact_Acetyltransf"/>
</dbReference>
<dbReference type="RefSeq" id="WP_097107795.1">
    <property type="nucleotide sequence ID" value="NZ_OCPC01000003.1"/>
</dbReference>
<feature type="region of interest" description="Disordered" evidence="3">
    <location>
        <begin position="157"/>
        <end position="181"/>
    </location>
</feature>
<dbReference type="InterPro" id="IPR000182">
    <property type="entry name" value="GNAT_dom"/>
</dbReference>
<accession>A0A286ICA4</accession>